<organism evidence="1 2">
    <name type="scientific">Trifolium medium</name>
    <dbReference type="NCBI Taxonomy" id="97028"/>
    <lineage>
        <taxon>Eukaryota</taxon>
        <taxon>Viridiplantae</taxon>
        <taxon>Streptophyta</taxon>
        <taxon>Embryophyta</taxon>
        <taxon>Tracheophyta</taxon>
        <taxon>Spermatophyta</taxon>
        <taxon>Magnoliopsida</taxon>
        <taxon>eudicotyledons</taxon>
        <taxon>Gunneridae</taxon>
        <taxon>Pentapetalae</taxon>
        <taxon>rosids</taxon>
        <taxon>fabids</taxon>
        <taxon>Fabales</taxon>
        <taxon>Fabaceae</taxon>
        <taxon>Papilionoideae</taxon>
        <taxon>50 kb inversion clade</taxon>
        <taxon>NPAAA clade</taxon>
        <taxon>Hologalegina</taxon>
        <taxon>IRL clade</taxon>
        <taxon>Trifolieae</taxon>
        <taxon>Trifolium</taxon>
    </lineage>
</organism>
<dbReference type="Proteomes" id="UP000265520">
    <property type="component" value="Unassembled WGS sequence"/>
</dbReference>
<dbReference type="AlphaFoldDB" id="A0A392TCE2"/>
<keyword evidence="2" id="KW-1185">Reference proteome</keyword>
<protein>
    <submittedName>
        <fullName evidence="1">Uncharacterized protein</fullName>
    </submittedName>
</protein>
<sequence length="33" mass="3936">MRTTEEPQAIIAPYPPKYEKKEIIKEQNKKFEG</sequence>
<dbReference type="EMBL" id="LXQA010548433">
    <property type="protein sequence ID" value="MCI58562.1"/>
    <property type="molecule type" value="Genomic_DNA"/>
</dbReference>
<comment type="caution">
    <text evidence="1">The sequence shown here is derived from an EMBL/GenBank/DDBJ whole genome shotgun (WGS) entry which is preliminary data.</text>
</comment>
<name>A0A392TCE2_9FABA</name>
<evidence type="ECO:0000313" key="2">
    <source>
        <dbReference type="Proteomes" id="UP000265520"/>
    </source>
</evidence>
<reference evidence="1 2" key="1">
    <citation type="journal article" date="2018" name="Front. Plant Sci.">
        <title>Red Clover (Trifolium pratense) and Zigzag Clover (T. medium) - A Picture of Genomic Similarities and Differences.</title>
        <authorList>
            <person name="Dluhosova J."/>
            <person name="Istvanek J."/>
            <person name="Nedelnik J."/>
            <person name="Repkova J."/>
        </authorList>
    </citation>
    <scope>NUCLEOTIDE SEQUENCE [LARGE SCALE GENOMIC DNA]</scope>
    <source>
        <strain evidence="2">cv. 10/8</strain>
        <tissue evidence="1">Leaf</tissue>
    </source>
</reference>
<proteinExistence type="predicted"/>
<feature type="non-terminal residue" evidence="1">
    <location>
        <position position="33"/>
    </location>
</feature>
<evidence type="ECO:0000313" key="1">
    <source>
        <dbReference type="EMBL" id="MCI58562.1"/>
    </source>
</evidence>
<accession>A0A392TCE2</accession>